<sequence length="192" mass="20412">MGAMVLGPEFGAIAAICFGLLRRRPALIGKAIRALAIGFGTAIAITFACALVSSRLGWIDTSMLTGHQEVEFIVKPDNWSFIVALLAGAAGVLSIAAGKSSALVGVFISVTTPCRRLRLPRAGPGRLGRRRRLRSPTSRQHRRHGPGRHADAAPPTPALVPVWPLGPHPSPAARPSTIDLRRLESRARAGWT</sequence>
<dbReference type="PANTHER" id="PTHR20992">
    <property type="entry name" value="AT15442P-RELATED"/>
    <property type="match status" value="1"/>
</dbReference>
<reference evidence="3 4" key="1">
    <citation type="submission" date="2019-10" db="EMBL/GenBank/DDBJ databases">
        <title>Whole genome shotgun sequence of Acrocarpospora corrugata NBRC 13972.</title>
        <authorList>
            <person name="Ichikawa N."/>
            <person name="Kimura A."/>
            <person name="Kitahashi Y."/>
            <person name="Komaki H."/>
            <person name="Oguchi A."/>
        </authorList>
    </citation>
    <scope>NUCLEOTIDE SEQUENCE [LARGE SCALE GENOMIC DNA]</scope>
    <source>
        <strain evidence="3 4">NBRC 13972</strain>
    </source>
</reference>
<feature type="region of interest" description="Disordered" evidence="1">
    <location>
        <begin position="119"/>
        <end position="181"/>
    </location>
</feature>
<feature type="transmembrane region" description="Helical" evidence="2">
    <location>
        <begin position="34"/>
        <end position="59"/>
    </location>
</feature>
<dbReference type="PANTHER" id="PTHR20992:SF9">
    <property type="entry name" value="AT15442P-RELATED"/>
    <property type="match status" value="1"/>
</dbReference>
<evidence type="ECO:0000256" key="2">
    <source>
        <dbReference type="SAM" id="Phobius"/>
    </source>
</evidence>
<keyword evidence="2" id="KW-1133">Transmembrane helix</keyword>
<gene>
    <name evidence="3" type="ORF">Acor_74730</name>
</gene>
<dbReference type="InterPro" id="IPR005240">
    <property type="entry name" value="DUF389"/>
</dbReference>
<evidence type="ECO:0000313" key="3">
    <source>
        <dbReference type="EMBL" id="GES05405.1"/>
    </source>
</evidence>
<evidence type="ECO:0000313" key="4">
    <source>
        <dbReference type="Proteomes" id="UP000334990"/>
    </source>
</evidence>
<dbReference type="Proteomes" id="UP000334990">
    <property type="component" value="Unassembled WGS sequence"/>
</dbReference>
<name>A0A5M3W8K3_9ACTN</name>
<feature type="transmembrane region" description="Helical" evidence="2">
    <location>
        <begin position="6"/>
        <end position="22"/>
    </location>
</feature>
<proteinExistence type="predicted"/>
<feature type="compositionally biased region" description="Basic residues" evidence="1">
    <location>
        <begin position="127"/>
        <end position="147"/>
    </location>
</feature>
<organism evidence="3 4">
    <name type="scientific">Acrocarpospora corrugata</name>
    <dbReference type="NCBI Taxonomy" id="35763"/>
    <lineage>
        <taxon>Bacteria</taxon>
        <taxon>Bacillati</taxon>
        <taxon>Actinomycetota</taxon>
        <taxon>Actinomycetes</taxon>
        <taxon>Streptosporangiales</taxon>
        <taxon>Streptosporangiaceae</taxon>
        <taxon>Acrocarpospora</taxon>
    </lineage>
</organism>
<keyword evidence="2" id="KW-0812">Transmembrane</keyword>
<protein>
    <submittedName>
        <fullName evidence="3">Uncharacterized protein</fullName>
    </submittedName>
</protein>
<dbReference type="EMBL" id="BLAD01000100">
    <property type="protein sequence ID" value="GES05405.1"/>
    <property type="molecule type" value="Genomic_DNA"/>
</dbReference>
<dbReference type="Pfam" id="PF04087">
    <property type="entry name" value="DUF389"/>
    <property type="match status" value="1"/>
</dbReference>
<feature type="transmembrane region" description="Helical" evidence="2">
    <location>
        <begin position="79"/>
        <end position="108"/>
    </location>
</feature>
<keyword evidence="4" id="KW-1185">Reference proteome</keyword>
<comment type="caution">
    <text evidence="3">The sequence shown here is derived from an EMBL/GenBank/DDBJ whole genome shotgun (WGS) entry which is preliminary data.</text>
</comment>
<dbReference type="AlphaFoldDB" id="A0A5M3W8K3"/>
<evidence type="ECO:0000256" key="1">
    <source>
        <dbReference type="SAM" id="MobiDB-lite"/>
    </source>
</evidence>
<keyword evidence="2" id="KW-0472">Membrane</keyword>
<feature type="compositionally biased region" description="Pro residues" evidence="1">
    <location>
        <begin position="154"/>
        <end position="172"/>
    </location>
</feature>
<accession>A0A5M3W8K3</accession>